<evidence type="ECO:0000256" key="3">
    <source>
        <dbReference type="ARBA" id="ARBA00013190"/>
    </source>
</evidence>
<name>A0A7E4UV95_PANRE</name>
<dbReference type="PANTHER" id="PTHR42940">
    <property type="entry name" value="ALCOHOL DEHYDROGENASE 1-RELATED"/>
    <property type="match status" value="1"/>
</dbReference>
<dbReference type="Gene3D" id="3.90.180.10">
    <property type="entry name" value="Medium-chain alcohol dehydrogenases, catalytic domain"/>
    <property type="match status" value="1"/>
</dbReference>
<evidence type="ECO:0000256" key="4">
    <source>
        <dbReference type="ARBA" id="ARBA00022723"/>
    </source>
</evidence>
<comment type="similarity">
    <text evidence="2">Belongs to the zinc-containing alcohol dehydrogenase family.</text>
</comment>
<evidence type="ECO:0000256" key="7">
    <source>
        <dbReference type="ARBA" id="ARBA00023027"/>
    </source>
</evidence>
<dbReference type="InterPro" id="IPR011032">
    <property type="entry name" value="GroES-like_sf"/>
</dbReference>
<dbReference type="Pfam" id="PF00107">
    <property type="entry name" value="ADH_zinc_N"/>
    <property type="match status" value="1"/>
</dbReference>
<dbReference type="SUPFAM" id="SSF51735">
    <property type="entry name" value="NAD(P)-binding Rossmann-fold domains"/>
    <property type="match status" value="1"/>
</dbReference>
<protein>
    <recommendedName>
        <fullName evidence="3">alcohol dehydrogenase</fullName>
        <ecNumber evidence="3">1.1.1.1</ecNumber>
    </recommendedName>
</protein>
<accession>A0A7E4UV95</accession>
<dbReference type="FunFam" id="3.40.50.720:FF:000039">
    <property type="entry name" value="Alcohol dehydrogenase AdhP"/>
    <property type="match status" value="1"/>
</dbReference>
<evidence type="ECO:0000256" key="2">
    <source>
        <dbReference type="ARBA" id="ARBA00008072"/>
    </source>
</evidence>
<dbReference type="EC" id="1.1.1.1" evidence="3"/>
<evidence type="ECO:0000259" key="8">
    <source>
        <dbReference type="Pfam" id="PF00107"/>
    </source>
</evidence>
<proteinExistence type="inferred from homology"/>
<keyword evidence="7" id="KW-0520">NAD</keyword>
<dbReference type="WBParaSite" id="Pan_g13001.t1">
    <property type="protein sequence ID" value="Pan_g13001.t1"/>
    <property type="gene ID" value="Pan_g13001"/>
</dbReference>
<dbReference type="Gene3D" id="3.40.50.720">
    <property type="entry name" value="NAD(P)-binding Rossmann-like Domain"/>
    <property type="match status" value="1"/>
</dbReference>
<feature type="domain" description="Alcohol dehydrogenase-like N-terminal" evidence="9">
    <location>
        <begin position="34"/>
        <end position="144"/>
    </location>
</feature>
<sequence>MSENVPILQKAAVYSKIADPIEICDIPVPELSSTDVLVKILYSGLGKIDMDIWAGNFPIEPEVPRVGGHCGVGVVVQVGADVSHFKPGDRAGIKLINDACLCCEFCKRGSEAHCESATTTGLGINGTWQQYFVIKYSEVVRIPESLQIQKAVPILSDGVTAYRALKESNVKPGQIIAITSAGSPLGRMGIQYAKAMGMRVIAIDSGNANSQICKDLGATIYIDTNETTDLVQSVINATDGGPNGVLCIDTTGDSIELATMYVRTRGMVVLLTLPKDTQLTADVFWTVFRGVTIKGSFYGNRQDGDEALDFAARGIIDVQVETLPMEFLPKLCDQMSNAEITRRIVIDNWK</sequence>
<dbReference type="GO" id="GO:0005737">
    <property type="term" value="C:cytoplasm"/>
    <property type="evidence" value="ECO:0007669"/>
    <property type="project" value="TreeGrafter"/>
</dbReference>
<evidence type="ECO:0000313" key="10">
    <source>
        <dbReference type="Proteomes" id="UP000492821"/>
    </source>
</evidence>
<dbReference type="InterPro" id="IPR036291">
    <property type="entry name" value="NAD(P)-bd_dom_sf"/>
</dbReference>
<keyword evidence="10" id="KW-1185">Reference proteome</keyword>
<reference evidence="11" key="2">
    <citation type="submission" date="2020-10" db="UniProtKB">
        <authorList>
            <consortium name="WormBaseParasite"/>
        </authorList>
    </citation>
    <scope>IDENTIFICATION</scope>
</reference>
<organism evidence="10 11">
    <name type="scientific">Panagrellus redivivus</name>
    <name type="common">Microworm</name>
    <dbReference type="NCBI Taxonomy" id="6233"/>
    <lineage>
        <taxon>Eukaryota</taxon>
        <taxon>Metazoa</taxon>
        <taxon>Ecdysozoa</taxon>
        <taxon>Nematoda</taxon>
        <taxon>Chromadorea</taxon>
        <taxon>Rhabditida</taxon>
        <taxon>Tylenchina</taxon>
        <taxon>Panagrolaimomorpha</taxon>
        <taxon>Panagrolaimoidea</taxon>
        <taxon>Panagrolaimidae</taxon>
        <taxon>Panagrellus</taxon>
    </lineage>
</organism>
<feature type="domain" description="Alcohol dehydrogenase-like C-terminal" evidence="8">
    <location>
        <begin position="184"/>
        <end position="312"/>
    </location>
</feature>
<comment type="cofactor">
    <cofactor evidence="1">
        <name>Zn(2+)</name>
        <dbReference type="ChEBI" id="CHEBI:29105"/>
    </cofactor>
</comment>
<evidence type="ECO:0000256" key="6">
    <source>
        <dbReference type="ARBA" id="ARBA00023002"/>
    </source>
</evidence>
<reference evidence="10" key="1">
    <citation type="journal article" date="2013" name="Genetics">
        <title>The draft genome and transcriptome of Panagrellus redivivus are shaped by the harsh demands of a free-living lifestyle.</title>
        <authorList>
            <person name="Srinivasan J."/>
            <person name="Dillman A.R."/>
            <person name="Macchietto M.G."/>
            <person name="Heikkinen L."/>
            <person name="Lakso M."/>
            <person name="Fracchia K.M."/>
            <person name="Antoshechkin I."/>
            <person name="Mortazavi A."/>
            <person name="Wong G."/>
            <person name="Sternberg P.W."/>
        </authorList>
    </citation>
    <scope>NUCLEOTIDE SEQUENCE [LARGE SCALE GENOMIC DNA]</scope>
    <source>
        <strain evidence="10">MT8872</strain>
    </source>
</reference>
<keyword evidence="6" id="KW-0560">Oxidoreductase</keyword>
<evidence type="ECO:0000259" key="9">
    <source>
        <dbReference type="Pfam" id="PF08240"/>
    </source>
</evidence>
<dbReference type="InterPro" id="IPR013154">
    <property type="entry name" value="ADH-like_N"/>
</dbReference>
<dbReference type="InterPro" id="IPR013149">
    <property type="entry name" value="ADH-like_C"/>
</dbReference>
<dbReference type="Pfam" id="PF08240">
    <property type="entry name" value="ADH_N"/>
    <property type="match status" value="1"/>
</dbReference>
<keyword evidence="5" id="KW-0862">Zinc</keyword>
<dbReference type="SUPFAM" id="SSF50129">
    <property type="entry name" value="GroES-like"/>
    <property type="match status" value="1"/>
</dbReference>
<evidence type="ECO:0000256" key="5">
    <source>
        <dbReference type="ARBA" id="ARBA00022833"/>
    </source>
</evidence>
<dbReference type="AlphaFoldDB" id="A0A7E4UV95"/>
<dbReference type="GO" id="GO:0004022">
    <property type="term" value="F:alcohol dehydrogenase (NAD+) activity"/>
    <property type="evidence" value="ECO:0007669"/>
    <property type="project" value="UniProtKB-EC"/>
</dbReference>
<dbReference type="PANTHER" id="PTHR42940:SF3">
    <property type="entry name" value="ALCOHOL DEHYDROGENASE 1-RELATED"/>
    <property type="match status" value="1"/>
</dbReference>
<dbReference type="GO" id="GO:0046872">
    <property type="term" value="F:metal ion binding"/>
    <property type="evidence" value="ECO:0007669"/>
    <property type="project" value="UniProtKB-KW"/>
</dbReference>
<keyword evidence="4" id="KW-0479">Metal-binding</keyword>
<evidence type="ECO:0000313" key="11">
    <source>
        <dbReference type="WBParaSite" id="Pan_g13001.t1"/>
    </source>
</evidence>
<dbReference type="Proteomes" id="UP000492821">
    <property type="component" value="Unassembled WGS sequence"/>
</dbReference>
<evidence type="ECO:0000256" key="1">
    <source>
        <dbReference type="ARBA" id="ARBA00001947"/>
    </source>
</evidence>